<dbReference type="EMBL" id="GBXM01007720">
    <property type="protein sequence ID" value="JAI00858.1"/>
    <property type="molecule type" value="Transcribed_RNA"/>
</dbReference>
<reference evidence="2" key="1">
    <citation type="submission" date="2014-11" db="EMBL/GenBank/DDBJ databases">
        <authorList>
            <person name="Amaro Gonzalez C."/>
        </authorList>
    </citation>
    <scope>NUCLEOTIDE SEQUENCE</scope>
</reference>
<proteinExistence type="predicted"/>
<organism evidence="2">
    <name type="scientific">Anguilla anguilla</name>
    <name type="common">European freshwater eel</name>
    <name type="synonym">Muraena anguilla</name>
    <dbReference type="NCBI Taxonomy" id="7936"/>
    <lineage>
        <taxon>Eukaryota</taxon>
        <taxon>Metazoa</taxon>
        <taxon>Chordata</taxon>
        <taxon>Craniata</taxon>
        <taxon>Vertebrata</taxon>
        <taxon>Euteleostomi</taxon>
        <taxon>Actinopterygii</taxon>
        <taxon>Neopterygii</taxon>
        <taxon>Teleostei</taxon>
        <taxon>Anguilliformes</taxon>
        <taxon>Anguillidae</taxon>
        <taxon>Anguilla</taxon>
    </lineage>
</organism>
<accession>A0A0E9XDQ0</accession>
<sequence length="65" mass="7276">MDQIYSSSNPQTRSVNADPLARRVPTQGKVIKDEILEIKRKSAERSIPGFRIKTKDSKGSTIKGF</sequence>
<dbReference type="AlphaFoldDB" id="A0A0E9XDQ0"/>
<feature type="region of interest" description="Disordered" evidence="1">
    <location>
        <begin position="1"/>
        <end position="21"/>
    </location>
</feature>
<evidence type="ECO:0000256" key="1">
    <source>
        <dbReference type="SAM" id="MobiDB-lite"/>
    </source>
</evidence>
<evidence type="ECO:0000313" key="2">
    <source>
        <dbReference type="EMBL" id="JAI00858.1"/>
    </source>
</evidence>
<protein>
    <submittedName>
        <fullName evidence="2">Uncharacterized protein</fullName>
    </submittedName>
</protein>
<feature type="compositionally biased region" description="Polar residues" evidence="1">
    <location>
        <begin position="1"/>
        <end position="15"/>
    </location>
</feature>
<name>A0A0E9XDQ0_ANGAN</name>
<reference evidence="2" key="2">
    <citation type="journal article" date="2015" name="Fish Shellfish Immunol.">
        <title>Early steps in the European eel (Anguilla anguilla)-Vibrio vulnificus interaction in the gills: Role of the RtxA13 toxin.</title>
        <authorList>
            <person name="Callol A."/>
            <person name="Pajuelo D."/>
            <person name="Ebbesson L."/>
            <person name="Teles M."/>
            <person name="MacKenzie S."/>
            <person name="Amaro C."/>
        </authorList>
    </citation>
    <scope>NUCLEOTIDE SEQUENCE</scope>
</reference>